<dbReference type="AlphaFoldDB" id="A0A916DXS3"/>
<dbReference type="OrthoDB" id="10398992at2759"/>
<protein>
    <submittedName>
        <fullName evidence="1">Uncharacterized protein</fullName>
    </submittedName>
</protein>
<accession>A0A916DXS3</accession>
<dbReference type="VEuPathDB" id="FungiDB:RhiirFUN_015239"/>
<name>A0A916DXS3_9GLOM</name>
<dbReference type="Proteomes" id="UP000684084">
    <property type="component" value="Unassembled WGS sequence"/>
</dbReference>
<proteinExistence type="predicted"/>
<gene>
    <name evidence="1" type="ORF">CHRIB12_LOCUS309</name>
</gene>
<organism evidence="1 2">
    <name type="scientific">Rhizophagus irregularis</name>
    <dbReference type="NCBI Taxonomy" id="588596"/>
    <lineage>
        <taxon>Eukaryota</taxon>
        <taxon>Fungi</taxon>
        <taxon>Fungi incertae sedis</taxon>
        <taxon>Mucoromycota</taxon>
        <taxon>Glomeromycotina</taxon>
        <taxon>Glomeromycetes</taxon>
        <taxon>Glomerales</taxon>
        <taxon>Glomeraceae</taxon>
        <taxon>Rhizophagus</taxon>
    </lineage>
</organism>
<evidence type="ECO:0000313" key="2">
    <source>
        <dbReference type="Proteomes" id="UP000684084"/>
    </source>
</evidence>
<comment type="caution">
    <text evidence="1">The sequence shown here is derived from an EMBL/GenBank/DDBJ whole genome shotgun (WGS) entry which is preliminary data.</text>
</comment>
<reference evidence="1" key="1">
    <citation type="submission" date="2020-05" db="EMBL/GenBank/DDBJ databases">
        <authorList>
            <person name="Rincon C."/>
            <person name="Sanders R I."/>
            <person name="Robbins C."/>
            <person name="Chaturvedi A."/>
        </authorList>
    </citation>
    <scope>NUCLEOTIDE SEQUENCE</scope>
    <source>
        <strain evidence="1">CHB12</strain>
    </source>
</reference>
<evidence type="ECO:0000313" key="1">
    <source>
        <dbReference type="EMBL" id="CAB5293949.1"/>
    </source>
</evidence>
<dbReference type="EMBL" id="CAGKOT010000001">
    <property type="protein sequence ID" value="CAB5293949.1"/>
    <property type="molecule type" value="Genomic_DNA"/>
</dbReference>
<sequence length="69" mass="7966">MKTYESLKAKFNLKSKQNVPAGSSRISLQKTCKFINLIHNAVSCYLRDLNLYRVYKQARCQNVGLLNSR</sequence>